<reference evidence="1" key="1">
    <citation type="submission" date="2014-11" db="EMBL/GenBank/DDBJ databases">
        <authorList>
            <person name="Amaro Gonzalez C."/>
        </authorList>
    </citation>
    <scope>NUCLEOTIDE SEQUENCE</scope>
</reference>
<accession>A0A0E9RUI0</accession>
<protein>
    <submittedName>
        <fullName evidence="1">Uncharacterized protein</fullName>
    </submittedName>
</protein>
<reference evidence="1" key="2">
    <citation type="journal article" date="2015" name="Fish Shellfish Immunol.">
        <title>Early steps in the European eel (Anguilla anguilla)-Vibrio vulnificus interaction in the gills: Role of the RtxA13 toxin.</title>
        <authorList>
            <person name="Callol A."/>
            <person name="Pajuelo D."/>
            <person name="Ebbesson L."/>
            <person name="Teles M."/>
            <person name="MacKenzie S."/>
            <person name="Amaro C."/>
        </authorList>
    </citation>
    <scope>NUCLEOTIDE SEQUENCE</scope>
</reference>
<proteinExistence type="predicted"/>
<dbReference type="AlphaFoldDB" id="A0A0E9RUI0"/>
<organism evidence="1">
    <name type="scientific">Anguilla anguilla</name>
    <name type="common">European freshwater eel</name>
    <name type="synonym">Muraena anguilla</name>
    <dbReference type="NCBI Taxonomy" id="7936"/>
    <lineage>
        <taxon>Eukaryota</taxon>
        <taxon>Metazoa</taxon>
        <taxon>Chordata</taxon>
        <taxon>Craniata</taxon>
        <taxon>Vertebrata</taxon>
        <taxon>Euteleostomi</taxon>
        <taxon>Actinopterygii</taxon>
        <taxon>Neopterygii</taxon>
        <taxon>Teleostei</taxon>
        <taxon>Anguilliformes</taxon>
        <taxon>Anguillidae</taxon>
        <taxon>Anguilla</taxon>
    </lineage>
</organism>
<dbReference type="EMBL" id="GBXM01076110">
    <property type="protein sequence ID" value="JAH32467.1"/>
    <property type="molecule type" value="Transcribed_RNA"/>
</dbReference>
<evidence type="ECO:0000313" key="1">
    <source>
        <dbReference type="EMBL" id="JAH32467.1"/>
    </source>
</evidence>
<name>A0A0E9RUI0_ANGAN</name>
<sequence>MVCESCMTRPFLWTYAPI</sequence>